<feature type="compositionally biased region" description="Pro residues" evidence="4">
    <location>
        <begin position="119"/>
        <end position="130"/>
    </location>
</feature>
<evidence type="ECO:0000256" key="2">
    <source>
        <dbReference type="ARBA" id="ARBA00022670"/>
    </source>
</evidence>
<dbReference type="AlphaFoldDB" id="A0A4Y9XNW6"/>
<dbReference type="OrthoDB" id="1939479at2759"/>
<dbReference type="EMBL" id="SEOQ01001624">
    <property type="protein sequence ID" value="TFY51057.1"/>
    <property type="molecule type" value="Genomic_DNA"/>
</dbReference>
<name>A0A4Y9XNW6_9AGAM</name>
<dbReference type="GO" id="GO:0019783">
    <property type="term" value="F:ubiquitin-like protein peptidase activity"/>
    <property type="evidence" value="ECO:0007669"/>
    <property type="project" value="UniProtKB-ARBA"/>
</dbReference>
<evidence type="ECO:0000313" key="6">
    <source>
        <dbReference type="EMBL" id="TFY51057.1"/>
    </source>
</evidence>
<organism evidence="6 7">
    <name type="scientific">Dentipellis fragilis</name>
    <dbReference type="NCBI Taxonomy" id="205917"/>
    <lineage>
        <taxon>Eukaryota</taxon>
        <taxon>Fungi</taxon>
        <taxon>Dikarya</taxon>
        <taxon>Basidiomycota</taxon>
        <taxon>Agaricomycotina</taxon>
        <taxon>Agaricomycetes</taxon>
        <taxon>Russulales</taxon>
        <taxon>Hericiaceae</taxon>
        <taxon>Dentipellis</taxon>
    </lineage>
</organism>
<dbReference type="STRING" id="205917.A0A4Y9XNW6"/>
<dbReference type="GO" id="GO:0006508">
    <property type="term" value="P:proteolysis"/>
    <property type="evidence" value="ECO:0007669"/>
    <property type="project" value="UniProtKB-KW"/>
</dbReference>
<feature type="compositionally biased region" description="Pro residues" evidence="4">
    <location>
        <begin position="78"/>
        <end position="90"/>
    </location>
</feature>
<feature type="region of interest" description="Disordered" evidence="4">
    <location>
        <begin position="258"/>
        <end position="283"/>
    </location>
</feature>
<dbReference type="InterPro" id="IPR003653">
    <property type="entry name" value="Peptidase_C48_C"/>
</dbReference>
<comment type="caution">
    <text evidence="6">The sequence shown here is derived from an EMBL/GenBank/DDBJ whole genome shotgun (WGS) entry which is preliminary data.</text>
</comment>
<evidence type="ECO:0000256" key="4">
    <source>
        <dbReference type="SAM" id="MobiDB-lite"/>
    </source>
</evidence>
<protein>
    <recommendedName>
        <fullName evidence="5">Ubiquitin-like protease family profile domain-containing protein</fullName>
    </recommendedName>
</protein>
<keyword evidence="7" id="KW-1185">Reference proteome</keyword>
<evidence type="ECO:0000313" key="7">
    <source>
        <dbReference type="Proteomes" id="UP000298327"/>
    </source>
</evidence>
<keyword evidence="3" id="KW-0378">Hydrolase</keyword>
<proteinExistence type="inferred from homology"/>
<sequence>MPHKRPAADTLLPTRAPKVPRTTHKGFLGADASASQNEGFVARWHKLIDEATTLSAETVTAIMRYISGTQSDSSASPPSSPSPSPSPPTPIELTVPSPAISRHFPARPPIPNSYFRSRAPPPSPHQPPTPSASATSSSAFTSDPSTSTLAKKASYPGLDKALRIAVKRTKSVTPKKHHQRDHIYAHAHKSRVREEREKDKVRLAQELYDLKRADGESNVGSADFRKLTRPNVAGYASDFASFKSWLNYRVQLEKLDGSKTLSPSSSMPDLRRHAASQESTRRIPLSDDVTSDFLARALEKARITLSSPKPLKPYSPSLEQINRLKRARDEEIEQRLRPKYPTSLPPEKDAQVTDLFQKRGTIARIAREQVSDRDLSRLRPSQWLNDEIINFYGQMILSRSEGSKENPGAGAAGVNGVNGVNSTKKGSTGKLLDVHYFSTFFWSKLKGDGYDKGRLAKWTKRVRWALGVGH</sequence>
<feature type="domain" description="Ubiquitin-like protease family profile" evidence="5">
    <location>
        <begin position="368"/>
        <end position="470"/>
    </location>
</feature>
<accession>A0A4Y9XNW6</accession>
<reference evidence="6 7" key="1">
    <citation type="submission" date="2019-02" db="EMBL/GenBank/DDBJ databases">
        <title>Genome sequencing of the rare red list fungi Dentipellis fragilis.</title>
        <authorList>
            <person name="Buettner E."/>
            <person name="Kellner H."/>
        </authorList>
    </citation>
    <scope>NUCLEOTIDE SEQUENCE [LARGE SCALE GENOMIC DNA]</scope>
    <source>
        <strain evidence="6 7">DSM 105465</strain>
    </source>
</reference>
<evidence type="ECO:0000256" key="1">
    <source>
        <dbReference type="ARBA" id="ARBA00005234"/>
    </source>
</evidence>
<dbReference type="Gene3D" id="3.40.395.10">
    <property type="entry name" value="Adenoviral Proteinase, Chain A"/>
    <property type="match status" value="1"/>
</dbReference>
<feature type="region of interest" description="Disordered" evidence="4">
    <location>
        <begin position="1"/>
        <end position="30"/>
    </location>
</feature>
<keyword evidence="2" id="KW-0645">Protease</keyword>
<evidence type="ECO:0000256" key="3">
    <source>
        <dbReference type="ARBA" id="ARBA00022801"/>
    </source>
</evidence>
<comment type="similarity">
    <text evidence="1">Belongs to the peptidase C48 family.</text>
</comment>
<gene>
    <name evidence="6" type="ORF">EVG20_g11189</name>
</gene>
<feature type="region of interest" description="Disordered" evidence="4">
    <location>
        <begin position="69"/>
        <end position="152"/>
    </location>
</feature>
<dbReference type="SUPFAM" id="SSF54001">
    <property type="entry name" value="Cysteine proteinases"/>
    <property type="match status" value="1"/>
</dbReference>
<dbReference type="Proteomes" id="UP000298327">
    <property type="component" value="Unassembled WGS sequence"/>
</dbReference>
<dbReference type="GO" id="GO:0008234">
    <property type="term" value="F:cysteine-type peptidase activity"/>
    <property type="evidence" value="ECO:0007669"/>
    <property type="project" value="InterPro"/>
</dbReference>
<dbReference type="PROSITE" id="PS50600">
    <property type="entry name" value="ULP_PROTEASE"/>
    <property type="match status" value="1"/>
</dbReference>
<feature type="compositionally biased region" description="Low complexity" evidence="4">
    <location>
        <begin position="131"/>
        <end position="148"/>
    </location>
</feature>
<evidence type="ECO:0000259" key="5">
    <source>
        <dbReference type="PROSITE" id="PS50600"/>
    </source>
</evidence>
<dbReference type="InterPro" id="IPR038765">
    <property type="entry name" value="Papain-like_cys_pep_sf"/>
</dbReference>